<dbReference type="AlphaFoldDB" id="A0A8S1INC5"/>
<dbReference type="CDD" id="cd00091">
    <property type="entry name" value="NUC"/>
    <property type="match status" value="1"/>
</dbReference>
<dbReference type="SUPFAM" id="SSF54060">
    <property type="entry name" value="His-Me finger endonucleases"/>
    <property type="match status" value="1"/>
</dbReference>
<keyword evidence="12" id="KW-0812">Transmembrane</keyword>
<evidence type="ECO:0000256" key="11">
    <source>
        <dbReference type="SAM" id="MobiDB-lite"/>
    </source>
</evidence>
<evidence type="ECO:0000256" key="6">
    <source>
        <dbReference type="ARBA" id="ARBA00022801"/>
    </source>
</evidence>
<dbReference type="GO" id="GO:0046872">
    <property type="term" value="F:metal ion binding"/>
    <property type="evidence" value="ECO:0007669"/>
    <property type="project" value="UniProtKB-KW"/>
</dbReference>
<gene>
    <name evidence="15" type="ORF">OSTQU699_LOCUS579</name>
</gene>
<evidence type="ECO:0000256" key="9">
    <source>
        <dbReference type="PIRSR" id="PIRSR640255-2"/>
    </source>
</evidence>
<keyword evidence="16" id="KW-1185">Reference proteome</keyword>
<dbReference type="InterPro" id="IPR044929">
    <property type="entry name" value="DNA/RNA_non-sp_Endonuclease_sf"/>
</dbReference>
<evidence type="ECO:0000256" key="3">
    <source>
        <dbReference type="ARBA" id="ARBA00022722"/>
    </source>
</evidence>
<dbReference type="GO" id="GO:0005743">
    <property type="term" value="C:mitochondrial inner membrane"/>
    <property type="evidence" value="ECO:0007669"/>
    <property type="project" value="TreeGrafter"/>
</dbReference>
<dbReference type="EC" id="3.1.30.-" evidence="10"/>
<comment type="similarity">
    <text evidence="2 10">Belongs to the DNA/RNA non-specific endonuclease family.</text>
</comment>
<dbReference type="PROSITE" id="PS01070">
    <property type="entry name" value="NUCLEASE_NON_SPEC"/>
    <property type="match status" value="1"/>
</dbReference>
<name>A0A8S1INC5_9CHLO</name>
<dbReference type="InterPro" id="IPR040255">
    <property type="entry name" value="Non-specific_endonuclease"/>
</dbReference>
<dbReference type="OrthoDB" id="5418055at2759"/>
<reference evidence="15" key="1">
    <citation type="submission" date="2020-12" db="EMBL/GenBank/DDBJ databases">
        <authorList>
            <person name="Iha C."/>
        </authorList>
    </citation>
    <scope>NUCLEOTIDE SEQUENCE</scope>
</reference>
<dbReference type="PANTHER" id="PTHR13966:SF5">
    <property type="entry name" value="ENDONUCLEASE G, MITOCHONDRIAL"/>
    <property type="match status" value="1"/>
</dbReference>
<dbReference type="SMART" id="SM00477">
    <property type="entry name" value="NUC"/>
    <property type="match status" value="1"/>
</dbReference>
<evidence type="ECO:0000313" key="15">
    <source>
        <dbReference type="EMBL" id="CAD7695218.1"/>
    </source>
</evidence>
<dbReference type="InterPro" id="IPR018524">
    <property type="entry name" value="DNA/RNA_endonuclease_AS"/>
</dbReference>
<evidence type="ECO:0000259" key="14">
    <source>
        <dbReference type="SMART" id="SM00892"/>
    </source>
</evidence>
<feature type="binding site" evidence="9">
    <location>
        <position position="166"/>
    </location>
    <ligand>
        <name>Mg(2+)</name>
        <dbReference type="ChEBI" id="CHEBI:18420"/>
        <note>catalytic</note>
    </ligand>
</feature>
<keyword evidence="12" id="KW-0472">Membrane</keyword>
<dbReference type="PANTHER" id="PTHR13966">
    <property type="entry name" value="ENDONUCLEASE RELATED"/>
    <property type="match status" value="1"/>
</dbReference>
<feature type="transmembrane region" description="Helical" evidence="12">
    <location>
        <begin position="6"/>
        <end position="26"/>
    </location>
</feature>
<evidence type="ECO:0000256" key="10">
    <source>
        <dbReference type="RuleBase" id="RU366055"/>
    </source>
</evidence>
<evidence type="ECO:0000313" key="16">
    <source>
        <dbReference type="Proteomes" id="UP000708148"/>
    </source>
</evidence>
<keyword evidence="7" id="KW-0460">Magnesium</keyword>
<dbReference type="SMART" id="SM00892">
    <property type="entry name" value="Endonuclease_NS"/>
    <property type="match status" value="1"/>
</dbReference>
<dbReference type="InterPro" id="IPR044925">
    <property type="entry name" value="His-Me_finger_sf"/>
</dbReference>
<dbReference type="GO" id="GO:0000014">
    <property type="term" value="F:single-stranded DNA endodeoxyribonuclease activity"/>
    <property type="evidence" value="ECO:0007669"/>
    <property type="project" value="TreeGrafter"/>
</dbReference>
<keyword evidence="3 10" id="KW-0540">Nuclease</keyword>
<feature type="compositionally biased region" description="Low complexity" evidence="11">
    <location>
        <begin position="317"/>
        <end position="326"/>
    </location>
</feature>
<dbReference type="Gene3D" id="3.40.570.10">
    <property type="entry name" value="Extracellular Endonuclease, subunit A"/>
    <property type="match status" value="1"/>
</dbReference>
<evidence type="ECO:0000259" key="13">
    <source>
        <dbReference type="SMART" id="SM00477"/>
    </source>
</evidence>
<accession>A0A8S1INC5</accession>
<feature type="domain" description="DNA/RNA non-specific endonuclease/pyrophosphatase/phosphodiesterase" evidence="14">
    <location>
        <begin position="69"/>
        <end position="283"/>
    </location>
</feature>
<dbReference type="Pfam" id="PF01223">
    <property type="entry name" value="Endonuclease_NS"/>
    <property type="match status" value="1"/>
</dbReference>
<evidence type="ECO:0000256" key="8">
    <source>
        <dbReference type="PIRSR" id="PIRSR640255-1"/>
    </source>
</evidence>
<feature type="active site" description="Proton acceptor" evidence="8">
    <location>
        <position position="134"/>
    </location>
</feature>
<dbReference type="GO" id="GO:0004521">
    <property type="term" value="F:RNA endonuclease activity"/>
    <property type="evidence" value="ECO:0007669"/>
    <property type="project" value="TreeGrafter"/>
</dbReference>
<dbReference type="EMBL" id="CAJHUC010000319">
    <property type="protein sequence ID" value="CAD7695218.1"/>
    <property type="molecule type" value="Genomic_DNA"/>
</dbReference>
<comment type="caution">
    <text evidence="15">The sequence shown here is derived from an EMBL/GenBank/DDBJ whole genome shotgun (WGS) entry which is preliminary data.</text>
</comment>
<organism evidence="15 16">
    <name type="scientific">Ostreobium quekettii</name>
    <dbReference type="NCBI Taxonomy" id="121088"/>
    <lineage>
        <taxon>Eukaryota</taxon>
        <taxon>Viridiplantae</taxon>
        <taxon>Chlorophyta</taxon>
        <taxon>core chlorophytes</taxon>
        <taxon>Ulvophyceae</taxon>
        <taxon>TCBD clade</taxon>
        <taxon>Bryopsidales</taxon>
        <taxon>Ostreobineae</taxon>
        <taxon>Ostreobiaceae</taxon>
        <taxon>Ostreobium</taxon>
    </lineage>
</organism>
<dbReference type="GO" id="GO:0005634">
    <property type="term" value="C:nucleus"/>
    <property type="evidence" value="ECO:0007669"/>
    <property type="project" value="TreeGrafter"/>
</dbReference>
<comment type="cofactor">
    <cofactor evidence="1 10">
        <name>Mg(2+)</name>
        <dbReference type="ChEBI" id="CHEBI:18420"/>
    </cofactor>
</comment>
<evidence type="ECO:0000256" key="1">
    <source>
        <dbReference type="ARBA" id="ARBA00001946"/>
    </source>
</evidence>
<dbReference type="GO" id="GO:0003676">
    <property type="term" value="F:nucleic acid binding"/>
    <property type="evidence" value="ECO:0007669"/>
    <property type="project" value="InterPro"/>
</dbReference>
<evidence type="ECO:0000256" key="12">
    <source>
        <dbReference type="SAM" id="Phobius"/>
    </source>
</evidence>
<evidence type="ECO:0000256" key="7">
    <source>
        <dbReference type="ARBA" id="ARBA00022842"/>
    </source>
</evidence>
<keyword evidence="12" id="KW-1133">Transmembrane helix</keyword>
<keyword evidence="5 10" id="KW-0255">Endonuclease</keyword>
<proteinExistence type="inferred from homology"/>
<dbReference type="Proteomes" id="UP000708148">
    <property type="component" value="Unassembled WGS sequence"/>
</dbReference>
<feature type="domain" description="ENPP1-3/EXOG-like endonuclease/phosphodiesterase" evidence="13">
    <location>
        <begin position="70"/>
        <end position="283"/>
    </location>
</feature>
<evidence type="ECO:0000256" key="5">
    <source>
        <dbReference type="ARBA" id="ARBA00022759"/>
    </source>
</evidence>
<keyword evidence="4 9" id="KW-0479">Metal-binding</keyword>
<keyword evidence="6 10" id="KW-0378">Hydrolase</keyword>
<protein>
    <recommendedName>
        <fullName evidence="10">Endonuclease</fullName>
        <ecNumber evidence="10">3.1.30.-</ecNumber>
    </recommendedName>
</protein>
<feature type="region of interest" description="Disordered" evidence="11">
    <location>
        <begin position="305"/>
        <end position="351"/>
    </location>
</feature>
<dbReference type="InterPro" id="IPR020821">
    <property type="entry name" value="ENPP1-3/EXOG-like_nuc-like"/>
</dbReference>
<evidence type="ECO:0000256" key="2">
    <source>
        <dbReference type="ARBA" id="ARBA00010052"/>
    </source>
</evidence>
<dbReference type="InterPro" id="IPR001604">
    <property type="entry name" value="Endo_G_ENPP1-like_dom"/>
</dbReference>
<evidence type="ECO:0000256" key="4">
    <source>
        <dbReference type="ARBA" id="ARBA00022723"/>
    </source>
</evidence>
<sequence length="376" mass="41233">MGVRNFGMGFAAGVVVGGAASFLFAVKRRPEARPAGLVVAPQGKGNDTSAFRYHPALKYGAPSNHNLKFYTGFVAAFDPRTRNPVWVLEHLSSKKEWEEGVDRKNSEFYEDKDIEERFRNRLVDFRGSGYDRGHLAPAANHKDSQKAMDETFVLSNISPQVGKGFNRDYWARFEKYVRDLTKSSSAVWVITGPVWLPQKLKGGHWQMNYPMIGQPPTLVSVPTHFYKVVLAESKDKPGNCMVGAFVMPNAAIPPDTPLTRFVVPIEDLECAAGVQFFPGYISSARRNALDTAAIDWRQYGMQLAKPTGPKLLPEGDSISASSHESSPPVVDGEKPASLVKQPSKTGPGGQGAIHLCENGGCTLPAEEWWIKGPKVG</sequence>